<proteinExistence type="predicted"/>
<keyword evidence="4 6" id="KW-1133">Transmembrane helix</keyword>
<dbReference type="PANTHER" id="PTHR33529:SF6">
    <property type="entry name" value="YJGP_YJGQ FAMILY PERMEASE"/>
    <property type="match status" value="1"/>
</dbReference>
<feature type="transmembrane region" description="Helical" evidence="6">
    <location>
        <begin position="99"/>
        <end position="124"/>
    </location>
</feature>
<dbReference type="PANTHER" id="PTHR33529">
    <property type="entry name" value="SLR0882 PROTEIN-RELATED"/>
    <property type="match status" value="1"/>
</dbReference>
<evidence type="ECO:0000256" key="1">
    <source>
        <dbReference type="ARBA" id="ARBA00004651"/>
    </source>
</evidence>
<feature type="transmembrane region" description="Helical" evidence="6">
    <location>
        <begin position="348"/>
        <end position="370"/>
    </location>
</feature>
<dbReference type="Pfam" id="PF03739">
    <property type="entry name" value="LptF_LptG"/>
    <property type="match status" value="1"/>
</dbReference>
<feature type="transmembrane region" description="Helical" evidence="6">
    <location>
        <begin position="54"/>
        <end position="79"/>
    </location>
</feature>
<feature type="transmembrane region" description="Helical" evidence="6">
    <location>
        <begin position="376"/>
        <end position="400"/>
    </location>
</feature>
<keyword evidence="3 6" id="KW-0812">Transmembrane</keyword>
<evidence type="ECO:0000313" key="7">
    <source>
        <dbReference type="EMBL" id="AHH09114.1"/>
    </source>
</evidence>
<evidence type="ECO:0000256" key="3">
    <source>
        <dbReference type="ARBA" id="ARBA00022692"/>
    </source>
</evidence>
<feature type="transmembrane region" description="Helical" evidence="6">
    <location>
        <begin position="321"/>
        <end position="341"/>
    </location>
</feature>
<organism evidence="7 8">
    <name type="scientific">Borrelia parkeri SLO</name>
    <dbReference type="NCBI Taxonomy" id="1313294"/>
    <lineage>
        <taxon>Bacteria</taxon>
        <taxon>Pseudomonadati</taxon>
        <taxon>Spirochaetota</taxon>
        <taxon>Spirochaetia</taxon>
        <taxon>Spirochaetales</taxon>
        <taxon>Borreliaceae</taxon>
        <taxon>Borrelia</taxon>
    </lineage>
</organism>
<evidence type="ECO:0000256" key="6">
    <source>
        <dbReference type="SAM" id="Phobius"/>
    </source>
</evidence>
<evidence type="ECO:0000256" key="4">
    <source>
        <dbReference type="ARBA" id="ARBA00022989"/>
    </source>
</evidence>
<name>A0ABM5PIR7_BORPR</name>
<evidence type="ECO:0000313" key="8">
    <source>
        <dbReference type="Proteomes" id="UP000019331"/>
    </source>
</evidence>
<gene>
    <name evidence="7" type="ORF">BPA_0133700</name>
</gene>
<accession>A0ABM5PIR7</accession>
<keyword evidence="2" id="KW-1003">Cell membrane</keyword>
<protein>
    <submittedName>
        <fullName evidence="7">Membrane spanning protein</fullName>
    </submittedName>
</protein>
<evidence type="ECO:0000256" key="2">
    <source>
        <dbReference type="ARBA" id="ARBA00022475"/>
    </source>
</evidence>
<dbReference type="EMBL" id="CP005851">
    <property type="protein sequence ID" value="AHH09114.1"/>
    <property type="molecule type" value="Genomic_DNA"/>
</dbReference>
<dbReference type="InterPro" id="IPR005495">
    <property type="entry name" value="LptG/LptF_permease"/>
</dbReference>
<reference evidence="7" key="1">
    <citation type="submission" date="2016-10" db="EMBL/GenBank/DDBJ databases">
        <title>Comparative Genomics of Relapsing Fever Spirochetes.</title>
        <authorList>
            <person name="Schwan T.G."/>
            <person name="Raffel S.J."/>
            <person name="Porcella S.F."/>
            <person name="Martens C.A."/>
            <person name="Bruno D.P."/>
            <person name="Ricklefs S.M."/>
            <person name="Barbian K.B."/>
        </authorList>
    </citation>
    <scope>NUCLEOTIDE SEQUENCE</scope>
    <source>
        <strain evidence="7">SLO</strain>
    </source>
</reference>
<feature type="transmembrane region" description="Helical" evidence="6">
    <location>
        <begin position="145"/>
        <end position="163"/>
    </location>
</feature>
<keyword evidence="5 6" id="KW-0472">Membrane</keyword>
<evidence type="ECO:0000256" key="5">
    <source>
        <dbReference type="ARBA" id="ARBA00023136"/>
    </source>
</evidence>
<keyword evidence="8" id="KW-1185">Reference proteome</keyword>
<comment type="subcellular location">
    <subcellularLocation>
        <location evidence="1">Cell membrane</location>
        <topology evidence="1">Multi-pass membrane protein</topology>
    </subcellularLocation>
</comment>
<sequence>MCFLLGNVYWWKSLYCSVFPKSFSYYCLTKCDVNFCRFDTFFETFKEMKVDKLFVNNISLTFLFMNFLFVILIVLIDLFTNLFNYLDHNLSISDIVYIYYLYLPKCFSDGLALSFLFAVSNLIGNLSMRNEIIGLFSCGISISRILRSIIMLSVFISVLLFFFDNYLVIDTIAKRDAFLKNSVGNQGANDRNIIIRDFAREIYNIKHYDIENDTIANLMIILKDQNDNFKKRYDISKAEWIDSRWRLYGVREFSKVERDVIEKFHEVLDGRGIINLEPEYIKIVMLSSKTLNFSKLISWVMALRREKLDYSEALFDLLSRIFFSFRLILLSFTVSFVSLALKKNIFIWSLLNSIAFAVVYVMSIMVFSFLADLGYLPIAVASSLPTILFIIINFIIYNLVCK</sequence>
<dbReference type="Proteomes" id="UP000019331">
    <property type="component" value="Chromosome"/>
</dbReference>